<keyword evidence="1 2" id="KW-0238">DNA-binding</keyword>
<reference evidence="4 5" key="1">
    <citation type="submission" date="2017-04" db="EMBL/GenBank/DDBJ databases">
        <authorList>
            <person name="Afonso C.L."/>
            <person name="Miller P.J."/>
            <person name="Scott M.A."/>
            <person name="Spackman E."/>
            <person name="Goraichik I."/>
            <person name="Dimitrov K.M."/>
            <person name="Suarez D.L."/>
            <person name="Swayne D.E."/>
        </authorList>
    </citation>
    <scope>NUCLEOTIDE SEQUENCE [LARGE SCALE GENOMIC DNA]</scope>
    <source>
        <strain evidence="4 5">DSM 12816</strain>
    </source>
</reference>
<gene>
    <name evidence="4" type="ORF">SAMN02745168_2729</name>
</gene>
<dbReference type="AlphaFoldDB" id="A0A1W2CC41"/>
<dbReference type="EMBL" id="FWXW01000009">
    <property type="protein sequence ID" value="SMC82691.1"/>
    <property type="molecule type" value="Genomic_DNA"/>
</dbReference>
<evidence type="ECO:0000313" key="5">
    <source>
        <dbReference type="Proteomes" id="UP000192790"/>
    </source>
</evidence>
<dbReference type="PANTHER" id="PTHR43479">
    <property type="entry name" value="ACREF/ENVCD OPERON REPRESSOR-RELATED"/>
    <property type="match status" value="1"/>
</dbReference>
<feature type="DNA-binding region" description="H-T-H motif" evidence="2">
    <location>
        <begin position="27"/>
        <end position="46"/>
    </location>
</feature>
<dbReference type="RefSeq" id="WP_084235393.1">
    <property type="nucleotide sequence ID" value="NZ_FWXW01000009.1"/>
</dbReference>
<dbReference type="SUPFAM" id="SSF46689">
    <property type="entry name" value="Homeodomain-like"/>
    <property type="match status" value="1"/>
</dbReference>
<protein>
    <submittedName>
        <fullName evidence="4">Transcriptional regulator, TetR family</fullName>
    </submittedName>
</protein>
<dbReference type="InterPro" id="IPR001647">
    <property type="entry name" value="HTH_TetR"/>
</dbReference>
<dbReference type="PANTHER" id="PTHR43479:SF11">
    <property type="entry name" value="ACREF_ENVCD OPERON REPRESSOR-RELATED"/>
    <property type="match status" value="1"/>
</dbReference>
<accession>A0A1W2CC41</accession>
<feature type="domain" description="HTH tetR-type" evidence="3">
    <location>
        <begin position="4"/>
        <end position="64"/>
    </location>
</feature>
<sequence length="198" mass="23185">MTMNKKADKILNTTIRLFIRDGVRKITMDDIAENSNVSKVTIYKYFADKDSLYHEVGKHIFSDYTEQLRNTAASEQALIKKLYDFLDIISNFTNSGKFELCRELVKYNNALENEYDLYLQIYRQAMLALIDEGLENGLIKSSMNRDMIFHYIDMGVVYYQQSPEYRNRMLGDNSFQKQFMLFYISNIFSDGAQILSAI</sequence>
<evidence type="ECO:0000259" key="3">
    <source>
        <dbReference type="PROSITE" id="PS50977"/>
    </source>
</evidence>
<dbReference type="STRING" id="1122930.SAMN02745168_2729"/>
<dbReference type="PRINTS" id="PR00455">
    <property type="entry name" value="HTHTETR"/>
</dbReference>
<evidence type="ECO:0000256" key="1">
    <source>
        <dbReference type="ARBA" id="ARBA00023125"/>
    </source>
</evidence>
<dbReference type="PROSITE" id="PS50977">
    <property type="entry name" value="HTH_TETR_2"/>
    <property type="match status" value="1"/>
</dbReference>
<dbReference type="Pfam" id="PF00440">
    <property type="entry name" value="TetR_N"/>
    <property type="match status" value="1"/>
</dbReference>
<dbReference type="Proteomes" id="UP000192790">
    <property type="component" value="Unassembled WGS sequence"/>
</dbReference>
<evidence type="ECO:0000256" key="2">
    <source>
        <dbReference type="PROSITE-ProRule" id="PRU00335"/>
    </source>
</evidence>
<keyword evidence="5" id="KW-1185">Reference proteome</keyword>
<dbReference type="GO" id="GO:0003677">
    <property type="term" value="F:DNA binding"/>
    <property type="evidence" value="ECO:0007669"/>
    <property type="project" value="UniProtKB-UniRule"/>
</dbReference>
<dbReference type="Gene3D" id="1.10.357.10">
    <property type="entry name" value="Tetracycline Repressor, domain 2"/>
    <property type="match status" value="1"/>
</dbReference>
<dbReference type="InterPro" id="IPR009057">
    <property type="entry name" value="Homeodomain-like_sf"/>
</dbReference>
<organism evidence="4 5">
    <name type="scientific">Papillibacter cinnamivorans DSM 12816</name>
    <dbReference type="NCBI Taxonomy" id="1122930"/>
    <lineage>
        <taxon>Bacteria</taxon>
        <taxon>Bacillati</taxon>
        <taxon>Bacillota</taxon>
        <taxon>Clostridia</taxon>
        <taxon>Eubacteriales</taxon>
        <taxon>Oscillospiraceae</taxon>
        <taxon>Papillibacter</taxon>
    </lineage>
</organism>
<dbReference type="InterPro" id="IPR050624">
    <property type="entry name" value="HTH-type_Tx_Regulator"/>
</dbReference>
<name>A0A1W2CC41_9FIRM</name>
<dbReference type="OrthoDB" id="9812134at2"/>
<evidence type="ECO:0000313" key="4">
    <source>
        <dbReference type="EMBL" id="SMC82691.1"/>
    </source>
</evidence>
<proteinExistence type="predicted"/>